<protein>
    <submittedName>
        <fullName evidence="1">Uncharacterized protein</fullName>
    </submittedName>
</protein>
<dbReference type="AlphaFoldDB" id="A0A401ZM83"/>
<comment type="caution">
    <text evidence="1">The sequence shown here is derived from an EMBL/GenBank/DDBJ whole genome shotgun (WGS) entry which is preliminary data.</text>
</comment>
<dbReference type="RefSeq" id="WP_126600125.1">
    <property type="nucleotide sequence ID" value="NZ_BIFQ01000002.1"/>
</dbReference>
<evidence type="ECO:0000313" key="2">
    <source>
        <dbReference type="Proteomes" id="UP000287224"/>
    </source>
</evidence>
<dbReference type="InterPro" id="IPR029016">
    <property type="entry name" value="GAF-like_dom_sf"/>
</dbReference>
<proteinExistence type="predicted"/>
<evidence type="ECO:0000313" key="1">
    <source>
        <dbReference type="EMBL" id="GCE07942.1"/>
    </source>
</evidence>
<reference evidence="2" key="1">
    <citation type="submission" date="2018-12" db="EMBL/GenBank/DDBJ databases">
        <title>Tengunoibacter tsumagoiensis gen. nov., sp. nov., Dictyobacter kobayashii sp. nov., D. alpinus sp. nov., and D. joshuensis sp. nov. and description of Dictyobacteraceae fam. nov. within the order Ktedonobacterales isolated from Tengu-no-mugimeshi.</title>
        <authorList>
            <person name="Wang C.M."/>
            <person name="Zheng Y."/>
            <person name="Sakai Y."/>
            <person name="Toyoda A."/>
            <person name="Minakuchi Y."/>
            <person name="Abe K."/>
            <person name="Yokota A."/>
            <person name="Yabe S."/>
        </authorList>
    </citation>
    <scope>NUCLEOTIDE SEQUENCE [LARGE SCALE GENOMIC DNA]</scope>
    <source>
        <strain evidence="2">S-27</strain>
    </source>
</reference>
<dbReference type="SUPFAM" id="SSF55781">
    <property type="entry name" value="GAF domain-like"/>
    <property type="match status" value="1"/>
</dbReference>
<dbReference type="Proteomes" id="UP000287224">
    <property type="component" value="Unassembled WGS sequence"/>
</dbReference>
<name>A0A401ZM83_9CHLR</name>
<dbReference type="EMBL" id="BIFQ01000002">
    <property type="protein sequence ID" value="GCE07942.1"/>
    <property type="molecule type" value="Genomic_DNA"/>
</dbReference>
<keyword evidence="2" id="KW-1185">Reference proteome</keyword>
<organism evidence="1 2">
    <name type="scientific">Dictyobacter aurantiacus</name>
    <dbReference type="NCBI Taxonomy" id="1936993"/>
    <lineage>
        <taxon>Bacteria</taxon>
        <taxon>Bacillati</taxon>
        <taxon>Chloroflexota</taxon>
        <taxon>Ktedonobacteria</taxon>
        <taxon>Ktedonobacterales</taxon>
        <taxon>Dictyobacteraceae</taxon>
        <taxon>Dictyobacter</taxon>
    </lineage>
</organism>
<accession>A0A401ZM83</accession>
<gene>
    <name evidence="1" type="ORF">KDAU_52710</name>
</gene>
<dbReference type="Gene3D" id="3.30.450.40">
    <property type="match status" value="1"/>
</dbReference>
<sequence length="142" mass="15231">MVSMLKQSRVGAALMSEQEEARLHALIAETACDLISAEIAALTLRRVSEESEPLVPPEGHLFHLATIVGVTPEQEAQLRRMPLGGAGLLAPIFRYGVPVLVADTHALQRATERDASTDRSPSNVATPCDLSVRVQPATVMPL</sequence>
<dbReference type="OrthoDB" id="172115at2"/>